<evidence type="ECO:0000313" key="2">
    <source>
        <dbReference type="EMBL" id="BCG23988.1"/>
    </source>
</evidence>
<gene>
    <name evidence="2" type="ORF">TUM18999_21790</name>
    <name evidence="3" type="ORF">TUM20286_59300</name>
</gene>
<evidence type="ECO:0000313" key="3">
    <source>
        <dbReference type="EMBL" id="GJN56178.1"/>
    </source>
</evidence>
<keyword evidence="5" id="KW-1185">Reference proteome</keyword>
<reference evidence="2 4" key="1">
    <citation type="submission" date="2020-05" db="EMBL/GenBank/DDBJ databases">
        <title>Characterization of novel class B3 metallo-beta-lactamase from novel Pseudomonas species.</title>
        <authorList>
            <person name="Yamada K."/>
            <person name="Aoki K."/>
            <person name="Ishii Y."/>
        </authorList>
    </citation>
    <scope>NUCLEOTIDE SEQUENCE [LARGE SCALE GENOMIC DNA]</scope>
    <source>
        <strain evidence="2 4">TUM18999</strain>
        <strain evidence="3 5">TUM20286</strain>
    </source>
</reference>
<dbReference type="RefSeq" id="WP_173179420.1">
    <property type="nucleotide sequence ID" value="NZ_AP023189.1"/>
</dbReference>
<dbReference type="EMBL" id="BQKM01000027">
    <property type="protein sequence ID" value="GJN56178.1"/>
    <property type="molecule type" value="Genomic_DNA"/>
</dbReference>
<evidence type="ECO:0000256" key="1">
    <source>
        <dbReference type="SAM" id="Phobius"/>
    </source>
</evidence>
<protein>
    <recommendedName>
        <fullName evidence="6">DUF2335 domain-containing protein</fullName>
    </recommendedName>
</protein>
<evidence type="ECO:0008006" key="6">
    <source>
        <dbReference type="Google" id="ProtNLM"/>
    </source>
</evidence>
<keyword evidence="1" id="KW-1133">Transmembrane helix</keyword>
<evidence type="ECO:0000313" key="4">
    <source>
        <dbReference type="Proteomes" id="UP000509383"/>
    </source>
</evidence>
<name>A0A6J4E3D6_9PSED</name>
<dbReference type="KEGG" id="ptw:TUM18999_21790"/>
<proteinExistence type="predicted"/>
<dbReference type="Proteomes" id="UP001054892">
    <property type="component" value="Unassembled WGS sequence"/>
</dbReference>
<dbReference type="EMBL" id="AP023189">
    <property type="protein sequence ID" value="BCG23988.1"/>
    <property type="molecule type" value="Genomic_DNA"/>
</dbReference>
<accession>A0A6J4E3D6</accession>
<feature type="transmembrane region" description="Helical" evidence="1">
    <location>
        <begin position="67"/>
        <end position="88"/>
    </location>
</feature>
<evidence type="ECO:0000313" key="5">
    <source>
        <dbReference type="Proteomes" id="UP001054892"/>
    </source>
</evidence>
<keyword evidence="1" id="KW-0812">Transmembrane</keyword>
<keyword evidence="1" id="KW-0472">Membrane</keyword>
<feature type="transmembrane region" description="Helical" evidence="1">
    <location>
        <begin position="100"/>
        <end position="117"/>
    </location>
</feature>
<sequence>MDEQITQASDVLASSPTATGTARSITSQSTELYDLMRVVVTDASLSTEEKKILIDELRKSTPASDRWTFRWAIWILGVAVLLTILALWNLSFVKMDIPDGLVAIGSAAAGGLAGLLTPSRRE</sequence>
<organism evidence="2 4">
    <name type="scientific">Pseudomonas tohonis</name>
    <dbReference type="NCBI Taxonomy" id="2725477"/>
    <lineage>
        <taxon>Bacteria</taxon>
        <taxon>Pseudomonadati</taxon>
        <taxon>Pseudomonadota</taxon>
        <taxon>Gammaproteobacteria</taxon>
        <taxon>Pseudomonadales</taxon>
        <taxon>Pseudomonadaceae</taxon>
        <taxon>Pseudomonas</taxon>
    </lineage>
</organism>
<dbReference type="Proteomes" id="UP000509383">
    <property type="component" value="Chromosome"/>
</dbReference>
<dbReference type="AlphaFoldDB" id="A0A6J4E3D6"/>